<dbReference type="PANTHER" id="PTHR30543:SF21">
    <property type="entry name" value="NAD(P)H-DEPENDENT FMN REDUCTASE LOT6"/>
    <property type="match status" value="1"/>
</dbReference>
<dbReference type="GO" id="GO:0005829">
    <property type="term" value="C:cytosol"/>
    <property type="evidence" value="ECO:0007669"/>
    <property type="project" value="TreeGrafter"/>
</dbReference>
<dbReference type="RefSeq" id="WP_213161104.1">
    <property type="nucleotide sequence ID" value="NZ_CP058214.1"/>
</dbReference>
<dbReference type="SUPFAM" id="SSF52218">
    <property type="entry name" value="Flavoproteins"/>
    <property type="match status" value="1"/>
</dbReference>
<dbReference type="Gene3D" id="3.40.50.360">
    <property type="match status" value="1"/>
</dbReference>
<evidence type="ECO:0000259" key="1">
    <source>
        <dbReference type="Pfam" id="PF03358"/>
    </source>
</evidence>
<dbReference type="EMBL" id="CP058214">
    <property type="protein sequence ID" value="QPC43741.1"/>
    <property type="molecule type" value="Genomic_DNA"/>
</dbReference>
<dbReference type="GO" id="GO:0016491">
    <property type="term" value="F:oxidoreductase activity"/>
    <property type="evidence" value="ECO:0007669"/>
    <property type="project" value="InterPro"/>
</dbReference>
<dbReference type="Pfam" id="PF03358">
    <property type="entry name" value="FMN_red"/>
    <property type="match status" value="1"/>
</dbReference>
<dbReference type="KEGG" id="kmn:HW532_14215"/>
<evidence type="ECO:0000313" key="3">
    <source>
        <dbReference type="Proteomes" id="UP000593594"/>
    </source>
</evidence>
<dbReference type="InterPro" id="IPR029039">
    <property type="entry name" value="Flavoprotein-like_sf"/>
</dbReference>
<evidence type="ECO:0000313" key="2">
    <source>
        <dbReference type="EMBL" id="QPC43741.1"/>
    </source>
</evidence>
<name>A0A7S8HCL2_9HYPH</name>
<sequence>MSTQTPFKIIALSGSLRAGSYNTALLHAALELAPAGLDIEIADISDIPFYNGDVQARGFPAPLEALGAKIADADAVLFATPEYNYSVPGVLKNAIDWLSRLNPQPLENKPIGMVGASMGNMGTSRAQYHLRQILVFLNAPAMNRPEVFVGAAHTKFDEAGKLVDGDTRKFFADYLSAFEAWVGKAKALAA</sequence>
<dbReference type="GO" id="GO:0010181">
    <property type="term" value="F:FMN binding"/>
    <property type="evidence" value="ECO:0007669"/>
    <property type="project" value="TreeGrafter"/>
</dbReference>
<protein>
    <submittedName>
        <fullName evidence="2">NAD(P)H-dependent oxidoreductase</fullName>
    </submittedName>
</protein>
<proteinExistence type="predicted"/>
<dbReference type="InterPro" id="IPR005025">
    <property type="entry name" value="FMN_Rdtase-like_dom"/>
</dbReference>
<organism evidence="2 3">
    <name type="scientific">Kaustia mangrovi</name>
    <dbReference type="NCBI Taxonomy" id="2593653"/>
    <lineage>
        <taxon>Bacteria</taxon>
        <taxon>Pseudomonadati</taxon>
        <taxon>Pseudomonadota</taxon>
        <taxon>Alphaproteobacteria</taxon>
        <taxon>Hyphomicrobiales</taxon>
        <taxon>Parvibaculaceae</taxon>
        <taxon>Kaustia</taxon>
    </lineage>
</organism>
<feature type="domain" description="NADPH-dependent FMN reductase-like" evidence="1">
    <location>
        <begin position="8"/>
        <end position="153"/>
    </location>
</feature>
<dbReference type="InterPro" id="IPR050712">
    <property type="entry name" value="NAD(P)H-dep_reductase"/>
</dbReference>
<gene>
    <name evidence="2" type="ORF">HW532_14215</name>
</gene>
<dbReference type="AlphaFoldDB" id="A0A7S8HCL2"/>
<dbReference type="PANTHER" id="PTHR30543">
    <property type="entry name" value="CHROMATE REDUCTASE"/>
    <property type="match status" value="1"/>
</dbReference>
<dbReference type="Proteomes" id="UP000593594">
    <property type="component" value="Chromosome"/>
</dbReference>
<accession>A0A7S8HCL2</accession>
<reference evidence="2 3" key="1">
    <citation type="submission" date="2020-06" db="EMBL/GenBank/DDBJ databases">
        <title>Genome sequence of 2 isolates from Red Sea Mangroves.</title>
        <authorList>
            <person name="Sefrji F."/>
            <person name="Michoud G."/>
            <person name="Merlino G."/>
            <person name="Daffonchio D."/>
        </authorList>
    </citation>
    <scope>NUCLEOTIDE SEQUENCE [LARGE SCALE GENOMIC DNA]</scope>
    <source>
        <strain evidence="2 3">R1DC25</strain>
    </source>
</reference>
<keyword evidence="3" id="KW-1185">Reference proteome</keyword>